<accession>A0A2P2M791</accession>
<dbReference type="AlphaFoldDB" id="A0A2P2M791"/>
<dbReference type="EMBL" id="GGEC01045598">
    <property type="protein sequence ID" value="MBX26082.1"/>
    <property type="molecule type" value="Transcribed_RNA"/>
</dbReference>
<proteinExistence type="predicted"/>
<protein>
    <submittedName>
        <fullName evidence="2">Uncharacterized protein</fullName>
    </submittedName>
</protein>
<evidence type="ECO:0000256" key="1">
    <source>
        <dbReference type="SAM" id="MobiDB-lite"/>
    </source>
</evidence>
<name>A0A2P2M791_RHIMU</name>
<organism evidence="2">
    <name type="scientific">Rhizophora mucronata</name>
    <name type="common">Asiatic mangrove</name>
    <dbReference type="NCBI Taxonomy" id="61149"/>
    <lineage>
        <taxon>Eukaryota</taxon>
        <taxon>Viridiplantae</taxon>
        <taxon>Streptophyta</taxon>
        <taxon>Embryophyta</taxon>
        <taxon>Tracheophyta</taxon>
        <taxon>Spermatophyta</taxon>
        <taxon>Magnoliopsida</taxon>
        <taxon>eudicotyledons</taxon>
        <taxon>Gunneridae</taxon>
        <taxon>Pentapetalae</taxon>
        <taxon>rosids</taxon>
        <taxon>fabids</taxon>
        <taxon>Malpighiales</taxon>
        <taxon>Rhizophoraceae</taxon>
        <taxon>Rhizophora</taxon>
    </lineage>
</organism>
<feature type="compositionally biased region" description="Low complexity" evidence="1">
    <location>
        <begin position="11"/>
        <end position="25"/>
    </location>
</feature>
<evidence type="ECO:0000313" key="2">
    <source>
        <dbReference type="EMBL" id="MBX26082.1"/>
    </source>
</evidence>
<reference evidence="2" key="1">
    <citation type="submission" date="2018-02" db="EMBL/GenBank/DDBJ databases">
        <title>Rhizophora mucronata_Transcriptome.</title>
        <authorList>
            <person name="Meera S.P."/>
            <person name="Sreeshan A."/>
            <person name="Augustine A."/>
        </authorList>
    </citation>
    <scope>NUCLEOTIDE SEQUENCE</scope>
    <source>
        <tissue evidence="2">Leaf</tissue>
    </source>
</reference>
<feature type="compositionally biased region" description="Polar residues" evidence="1">
    <location>
        <begin position="1"/>
        <end position="10"/>
    </location>
</feature>
<sequence length="32" mass="3329">MMTSKVMTKASSPQLSTSSSSSSSSPYALFLV</sequence>
<feature type="region of interest" description="Disordered" evidence="1">
    <location>
        <begin position="1"/>
        <end position="32"/>
    </location>
</feature>